<dbReference type="AlphaFoldDB" id="C1DBP0"/>
<evidence type="ECO:0000313" key="3">
    <source>
        <dbReference type="Proteomes" id="UP000002010"/>
    </source>
</evidence>
<keyword evidence="3" id="KW-1185">Reference proteome</keyword>
<proteinExistence type="predicted"/>
<feature type="compositionally biased region" description="Low complexity" evidence="1">
    <location>
        <begin position="15"/>
        <end position="31"/>
    </location>
</feature>
<name>C1DBP0_LARHH</name>
<gene>
    <name evidence="2" type="ordered locus">LHK_02461</name>
</gene>
<feature type="compositionally biased region" description="Low complexity" evidence="1">
    <location>
        <begin position="98"/>
        <end position="116"/>
    </location>
</feature>
<evidence type="ECO:0000313" key="2">
    <source>
        <dbReference type="EMBL" id="ACO75443.1"/>
    </source>
</evidence>
<feature type="region of interest" description="Disordered" evidence="1">
    <location>
        <begin position="81"/>
        <end position="124"/>
    </location>
</feature>
<dbReference type="Proteomes" id="UP000002010">
    <property type="component" value="Chromosome"/>
</dbReference>
<dbReference type="KEGG" id="lhk:LHK_02461"/>
<evidence type="ECO:0000256" key="1">
    <source>
        <dbReference type="SAM" id="MobiDB-lite"/>
    </source>
</evidence>
<feature type="region of interest" description="Disordered" evidence="1">
    <location>
        <begin position="1"/>
        <end position="63"/>
    </location>
</feature>
<organism evidence="2 3">
    <name type="scientific">Laribacter hongkongensis (strain HLHK9)</name>
    <dbReference type="NCBI Taxonomy" id="557598"/>
    <lineage>
        <taxon>Bacteria</taxon>
        <taxon>Pseudomonadati</taxon>
        <taxon>Pseudomonadota</taxon>
        <taxon>Betaproteobacteria</taxon>
        <taxon>Neisseriales</taxon>
        <taxon>Aquaspirillaceae</taxon>
        <taxon>Laribacter</taxon>
    </lineage>
</organism>
<sequence>MTHEDPGMAADSVGSVPNPSCSSNQSSNRRQAMQDLASALKSGDVSQVPAAYDTPGNVSSDSPLAKIGVALKSGDIKSAQADMEAMQKSHKGHRHAQNAAPATASTSAPANVTSTPGSVIHETA</sequence>
<reference evidence="2 3" key="1">
    <citation type="journal article" date="2009" name="PLoS Genet.">
        <title>The complete genome and proteome of Laribacter hongkongensis reveal potential mechanisms for adaptations to different temperatures and habitats.</title>
        <authorList>
            <person name="Woo P.C."/>
            <person name="Lau S.K."/>
            <person name="Tse H."/>
            <person name="Teng J.L."/>
            <person name="Curreem S.O."/>
            <person name="Tsang A.K."/>
            <person name="Fan R.Y."/>
            <person name="Wong G.K."/>
            <person name="Huang Y."/>
            <person name="Loman N.J."/>
            <person name="Snyder L.A."/>
            <person name="Cai J.J."/>
            <person name="Huang J.D."/>
            <person name="Mak W."/>
            <person name="Pallen M.J."/>
            <person name="Lok S."/>
            <person name="Yuen K.Y."/>
        </authorList>
    </citation>
    <scope>NUCLEOTIDE SEQUENCE [LARGE SCALE GENOMIC DNA]</scope>
    <source>
        <strain evidence="2 3">HLHK9</strain>
    </source>
</reference>
<dbReference type="EMBL" id="CP001154">
    <property type="protein sequence ID" value="ACO75443.1"/>
    <property type="molecule type" value="Genomic_DNA"/>
</dbReference>
<accession>C1DBP0</accession>
<dbReference type="HOGENOM" id="CLU_2001008_0_0_4"/>
<protein>
    <submittedName>
        <fullName evidence="2">Uncharacterized protein</fullName>
    </submittedName>
</protein>